<dbReference type="Gene3D" id="2.40.400.10">
    <property type="entry name" value="Acetoacetate decarboxylase-like"/>
    <property type="match status" value="1"/>
</dbReference>
<dbReference type="RefSeq" id="WP_119152679.1">
    <property type="nucleotide sequence ID" value="NZ_JBHSOV010000008.1"/>
</dbReference>
<dbReference type="Proteomes" id="UP000266340">
    <property type="component" value="Unassembled WGS sequence"/>
</dbReference>
<organism evidence="1 2">
    <name type="scientific">Cohnella faecalis</name>
    <dbReference type="NCBI Taxonomy" id="2315694"/>
    <lineage>
        <taxon>Bacteria</taxon>
        <taxon>Bacillati</taxon>
        <taxon>Bacillota</taxon>
        <taxon>Bacilli</taxon>
        <taxon>Bacillales</taxon>
        <taxon>Paenibacillaceae</taxon>
        <taxon>Cohnella</taxon>
    </lineage>
</organism>
<dbReference type="AlphaFoldDB" id="A0A398CCT3"/>
<dbReference type="PANTHER" id="PTHR39186:SF1">
    <property type="entry name" value="DUF2071 DOMAIN-CONTAINING PROTEIN"/>
    <property type="match status" value="1"/>
</dbReference>
<accession>A0A398CCT3</accession>
<protein>
    <submittedName>
        <fullName evidence="1">DUF2071 domain-containing protein</fullName>
    </submittedName>
</protein>
<dbReference type="InterPro" id="IPR023375">
    <property type="entry name" value="ADC_dom_sf"/>
</dbReference>
<keyword evidence="2" id="KW-1185">Reference proteome</keyword>
<name>A0A398CCT3_9BACL</name>
<dbReference type="Pfam" id="PF09844">
    <property type="entry name" value="DUF2071"/>
    <property type="match status" value="1"/>
</dbReference>
<gene>
    <name evidence="1" type="ORF">D3H35_29770</name>
</gene>
<evidence type="ECO:0000313" key="1">
    <source>
        <dbReference type="EMBL" id="RIE00225.1"/>
    </source>
</evidence>
<dbReference type="InterPro" id="IPR018644">
    <property type="entry name" value="DUF2071"/>
</dbReference>
<comment type="caution">
    <text evidence="1">The sequence shown here is derived from an EMBL/GenBank/DDBJ whole genome shotgun (WGS) entry which is preliminary data.</text>
</comment>
<sequence length="242" mass="28218">MRTDHRPWPIPSKPWRMKQVWHRLLFAHWPVAADVLAPLIPGKLKLDLFEGQAWIGVVPFHMSGIRLRGLPPVPFTSSFAEINVRTYVTNGHASGVYFFSLDAAHLLAVKAARQFYHLPYYYAEIGMNKENEEILFRSNRIGADDKFQFEGKYRPISEPFVSQKGTLDYWLTERYCLYSHHKDRLFRCDILHEPWMLQHAEAEIFTNTLGNRAGVRLPPTQPLLHYSERLDVLTWGLEEVKS</sequence>
<dbReference type="OrthoDB" id="150993at2"/>
<dbReference type="SUPFAM" id="SSF160104">
    <property type="entry name" value="Acetoacetate decarboxylase-like"/>
    <property type="match status" value="1"/>
</dbReference>
<reference evidence="1 2" key="1">
    <citation type="submission" date="2018-09" db="EMBL/GenBank/DDBJ databases">
        <title>Cohnella cavernae sp. nov., isolated from a karst cave.</title>
        <authorList>
            <person name="Zhu H."/>
        </authorList>
    </citation>
    <scope>NUCLEOTIDE SEQUENCE [LARGE SCALE GENOMIC DNA]</scope>
    <source>
        <strain evidence="1 2">K2E09-144</strain>
    </source>
</reference>
<dbReference type="PANTHER" id="PTHR39186">
    <property type="entry name" value="DUF2071 FAMILY PROTEIN"/>
    <property type="match status" value="1"/>
</dbReference>
<dbReference type="EMBL" id="QXJM01000063">
    <property type="protein sequence ID" value="RIE00225.1"/>
    <property type="molecule type" value="Genomic_DNA"/>
</dbReference>
<proteinExistence type="predicted"/>
<evidence type="ECO:0000313" key="2">
    <source>
        <dbReference type="Proteomes" id="UP000266340"/>
    </source>
</evidence>